<comment type="caution">
    <text evidence="2">The sequence shown here is derived from an EMBL/GenBank/DDBJ whole genome shotgun (WGS) entry which is preliminary data.</text>
</comment>
<dbReference type="InterPro" id="IPR022742">
    <property type="entry name" value="Hydrolase_4"/>
</dbReference>
<dbReference type="InterPro" id="IPR029058">
    <property type="entry name" value="AB_hydrolase_fold"/>
</dbReference>
<dbReference type="Pfam" id="PF12146">
    <property type="entry name" value="Hydrolase_4"/>
    <property type="match status" value="1"/>
</dbReference>
<dbReference type="OrthoDB" id="9777090at2"/>
<reference evidence="2 3" key="1">
    <citation type="submission" date="2018-03" db="EMBL/GenBank/DDBJ databases">
        <title>Draft genome of Nitrosomonas supralitoralis APG5.</title>
        <authorList>
            <person name="Urakawa H."/>
            <person name="Lopez J.V."/>
        </authorList>
    </citation>
    <scope>NUCLEOTIDE SEQUENCE [LARGE SCALE GENOMIC DNA]</scope>
    <source>
        <strain evidence="2 3">APG5</strain>
    </source>
</reference>
<dbReference type="PANTHER" id="PTHR12277:SF81">
    <property type="entry name" value="PROTEIN ABHD13"/>
    <property type="match status" value="1"/>
</dbReference>
<keyword evidence="3" id="KW-1185">Reference proteome</keyword>
<proteinExistence type="predicted"/>
<dbReference type="Gene3D" id="3.40.50.1820">
    <property type="entry name" value="alpha/beta hydrolase"/>
    <property type="match status" value="1"/>
</dbReference>
<protein>
    <submittedName>
        <fullName evidence="2">Phospholipase</fullName>
    </submittedName>
</protein>
<evidence type="ECO:0000313" key="3">
    <source>
        <dbReference type="Proteomes" id="UP000241912"/>
    </source>
</evidence>
<sequence length="309" mass="35332">MTVVNMVLILDWQKILLNQSNPVVSAMNKAFTQLLYLIIPGVMLLSSCSSVFYYPDKERLYYDPKSVGLSPEDIYFTDTAQRNLHGWWFPAVGTSPKATIIFFHGNAENLTSHYLHLAWMTSEGYNLFVFDYPGYGLSEGKPTPKSCLEAGQAALDWVVKNKSQDVPIIIYGQSMGGIVALRTAIDSKSEVNLKLVVVDSTFDSFQRIARVKLSHNWLTWPMQPLSYILLSDHWAPDNLESISPIPVLVIHGQRDTIVEPELGEKIFEQLIEPKTIWRIPDGTHTDVFWRHDRKYRDEFLMFLKSLDKT</sequence>
<organism evidence="2 3">
    <name type="scientific">Nitrosomonas supralitoralis</name>
    <dbReference type="NCBI Taxonomy" id="2116706"/>
    <lineage>
        <taxon>Bacteria</taxon>
        <taxon>Pseudomonadati</taxon>
        <taxon>Pseudomonadota</taxon>
        <taxon>Betaproteobacteria</taxon>
        <taxon>Nitrosomonadales</taxon>
        <taxon>Nitrosomonadaceae</taxon>
        <taxon>Nitrosomonas</taxon>
    </lineage>
</organism>
<gene>
    <name evidence="2" type="ORF">C7H79_05545</name>
</gene>
<evidence type="ECO:0000313" key="2">
    <source>
        <dbReference type="EMBL" id="PSJ17982.1"/>
    </source>
</evidence>
<dbReference type="Proteomes" id="UP000241912">
    <property type="component" value="Unassembled WGS sequence"/>
</dbReference>
<dbReference type="PANTHER" id="PTHR12277">
    <property type="entry name" value="ALPHA/BETA HYDROLASE DOMAIN-CONTAINING PROTEIN"/>
    <property type="match status" value="1"/>
</dbReference>
<accession>A0A2P7NWZ1</accession>
<evidence type="ECO:0000259" key="1">
    <source>
        <dbReference type="Pfam" id="PF12146"/>
    </source>
</evidence>
<dbReference type="EMBL" id="PXXU01000011">
    <property type="protein sequence ID" value="PSJ17982.1"/>
    <property type="molecule type" value="Genomic_DNA"/>
</dbReference>
<dbReference type="RefSeq" id="WP_106706296.1">
    <property type="nucleotide sequence ID" value="NZ_PXXU01000011.1"/>
</dbReference>
<dbReference type="SUPFAM" id="SSF53474">
    <property type="entry name" value="alpha/beta-Hydrolases"/>
    <property type="match status" value="1"/>
</dbReference>
<feature type="domain" description="Serine aminopeptidase S33" evidence="1">
    <location>
        <begin position="95"/>
        <end position="207"/>
    </location>
</feature>
<name>A0A2P7NWZ1_9PROT</name>
<dbReference type="AlphaFoldDB" id="A0A2P7NWZ1"/>